<name>A0A2S2QZL9_9HEMI</name>
<keyword evidence="2" id="KW-1185">Reference proteome</keyword>
<dbReference type="GeneID" id="112683396"/>
<dbReference type="EMBL" id="GGMS01013996">
    <property type="protein sequence ID" value="MBY83199.1"/>
    <property type="molecule type" value="Transcribed_RNA"/>
</dbReference>
<dbReference type="RefSeq" id="XP_025410218.1">
    <property type="nucleotide sequence ID" value="XM_025554433.1"/>
</dbReference>
<evidence type="ECO:0000313" key="1">
    <source>
        <dbReference type="EMBL" id="MBY83199.1"/>
    </source>
</evidence>
<reference evidence="3" key="2">
    <citation type="submission" date="2025-04" db="UniProtKB">
        <authorList>
            <consortium name="RefSeq"/>
        </authorList>
    </citation>
    <scope>IDENTIFICATION</scope>
    <source>
        <tissue evidence="3">Whole body</tissue>
    </source>
</reference>
<evidence type="ECO:0000313" key="3">
    <source>
        <dbReference type="RefSeq" id="XP_025410218.1"/>
    </source>
</evidence>
<protein>
    <submittedName>
        <fullName evidence="3">Uncharacterized protein LOC112683396</fullName>
    </submittedName>
</protein>
<reference evidence="1" key="1">
    <citation type="submission" date="2018-04" db="EMBL/GenBank/DDBJ databases">
        <title>Transcriptome assembly of Sipha flava.</title>
        <authorList>
            <person name="Scully E.D."/>
            <person name="Geib S.M."/>
            <person name="Palmer N.A."/>
            <person name="Koch K."/>
            <person name="Bradshaw J."/>
            <person name="Heng-Moss T."/>
            <person name="Sarath G."/>
        </authorList>
    </citation>
    <scope>NUCLEOTIDE SEQUENCE</scope>
</reference>
<evidence type="ECO:0000313" key="2">
    <source>
        <dbReference type="Proteomes" id="UP000694846"/>
    </source>
</evidence>
<dbReference type="OrthoDB" id="10539113at2759"/>
<organism evidence="1">
    <name type="scientific">Sipha flava</name>
    <name type="common">yellow sugarcane aphid</name>
    <dbReference type="NCBI Taxonomy" id="143950"/>
    <lineage>
        <taxon>Eukaryota</taxon>
        <taxon>Metazoa</taxon>
        <taxon>Ecdysozoa</taxon>
        <taxon>Arthropoda</taxon>
        <taxon>Hexapoda</taxon>
        <taxon>Insecta</taxon>
        <taxon>Pterygota</taxon>
        <taxon>Neoptera</taxon>
        <taxon>Paraneoptera</taxon>
        <taxon>Hemiptera</taxon>
        <taxon>Sternorrhyncha</taxon>
        <taxon>Aphidomorpha</taxon>
        <taxon>Aphidoidea</taxon>
        <taxon>Aphididae</taxon>
        <taxon>Sipha</taxon>
    </lineage>
</organism>
<accession>A0A2S2QZL9</accession>
<proteinExistence type="predicted"/>
<dbReference type="AlphaFoldDB" id="A0A2S2QZL9"/>
<dbReference type="Proteomes" id="UP000694846">
    <property type="component" value="Unplaced"/>
</dbReference>
<sequence length="224" mass="26290">MEDDNILINFSEQFASKYDIKVIANDGVPVIIFKFDEDIIEILVTSFNTIKNQIMIKCLMNDESIGEKMINLENLLSIKYLQSKFKDGHPQILISQSISHHWKIDSNKNRVEQKDLKIWMDAIEWFFRELKDICLSEESILYKNIMISSLDLIPTSNNLTIDITEKLSNIKMYEIATEYNKFCSKHKFVRLPGPKSKNRFTATSDHNMALLPCMKARDSRYYRF</sequence>
<gene>
    <name evidence="3" type="primary">LOC112683396</name>
    <name evidence="1" type="ORF">g.2422</name>
</gene>